<organism evidence="8 9">
    <name type="scientific">Phyllosticta capitalensis</name>
    <dbReference type="NCBI Taxonomy" id="121624"/>
    <lineage>
        <taxon>Eukaryota</taxon>
        <taxon>Fungi</taxon>
        <taxon>Dikarya</taxon>
        <taxon>Ascomycota</taxon>
        <taxon>Pezizomycotina</taxon>
        <taxon>Dothideomycetes</taxon>
        <taxon>Dothideomycetes incertae sedis</taxon>
        <taxon>Botryosphaeriales</taxon>
        <taxon>Phyllostictaceae</taxon>
        <taxon>Phyllosticta</taxon>
    </lineage>
</organism>
<dbReference type="InterPro" id="IPR028592">
    <property type="entry name" value="QTRTD1"/>
</dbReference>
<evidence type="ECO:0000256" key="4">
    <source>
        <dbReference type="ARBA" id="ARBA00022833"/>
    </source>
</evidence>
<feature type="domain" description="tRNA-guanine(15) transglycosylase-like" evidence="7">
    <location>
        <begin position="17"/>
        <end position="419"/>
    </location>
</feature>
<dbReference type="InterPro" id="IPR050852">
    <property type="entry name" value="Queuine_tRNA-ribosyltrfase"/>
</dbReference>
<feature type="binding site" evidence="5">
    <location>
        <position position="385"/>
    </location>
    <ligand>
        <name>Zn(2+)</name>
        <dbReference type="ChEBI" id="CHEBI:29105"/>
    </ligand>
</feature>
<evidence type="ECO:0000256" key="1">
    <source>
        <dbReference type="ARBA" id="ARBA00022490"/>
    </source>
</evidence>
<keyword evidence="4 5" id="KW-0862">Zinc</keyword>
<dbReference type="InterPro" id="IPR002616">
    <property type="entry name" value="tRNA_ribo_trans-like"/>
</dbReference>
<proteinExistence type="inferred from homology"/>
<gene>
    <name evidence="8" type="ORF">HDK90DRAFT_493694</name>
</gene>
<accession>A0ABR1YI38</accession>
<feature type="compositionally biased region" description="Low complexity" evidence="6">
    <location>
        <begin position="194"/>
        <end position="212"/>
    </location>
</feature>
<feature type="region of interest" description="Disordered" evidence="6">
    <location>
        <begin position="191"/>
        <end position="212"/>
    </location>
</feature>
<feature type="binding site" evidence="5">
    <location>
        <position position="356"/>
    </location>
    <ligand>
        <name>Zn(2+)</name>
        <dbReference type="ChEBI" id="CHEBI:29105"/>
    </ligand>
</feature>
<dbReference type="InterPro" id="IPR036511">
    <property type="entry name" value="TGT-like_sf"/>
</dbReference>
<evidence type="ECO:0000256" key="5">
    <source>
        <dbReference type="HAMAP-Rule" id="MF_03043"/>
    </source>
</evidence>
<evidence type="ECO:0000256" key="6">
    <source>
        <dbReference type="SAM" id="MobiDB-lite"/>
    </source>
</evidence>
<keyword evidence="1 5" id="KW-0963">Cytoplasm</keyword>
<keyword evidence="9" id="KW-1185">Reference proteome</keyword>
<dbReference type="Proteomes" id="UP001492380">
    <property type="component" value="Unassembled WGS sequence"/>
</dbReference>
<reference evidence="8 9" key="1">
    <citation type="submission" date="2024-04" db="EMBL/GenBank/DDBJ databases">
        <title>Phyllosticta paracitricarpa is synonymous to the EU quarantine fungus P. citricarpa based on phylogenomic analyses.</title>
        <authorList>
            <consortium name="Lawrence Berkeley National Laboratory"/>
            <person name="Van Ingen-Buijs V.A."/>
            <person name="Van Westerhoven A.C."/>
            <person name="Haridas S."/>
            <person name="Skiadas P."/>
            <person name="Martin F."/>
            <person name="Groenewald J.Z."/>
            <person name="Crous P.W."/>
            <person name="Seidl M.F."/>
        </authorList>
    </citation>
    <scope>NUCLEOTIDE SEQUENCE [LARGE SCALE GENOMIC DNA]</scope>
    <source>
        <strain evidence="8 9">CBS 123374</strain>
    </source>
</reference>
<dbReference type="HAMAP" id="MF_03043">
    <property type="entry name" value="QTRT2"/>
    <property type="match status" value="1"/>
</dbReference>
<comment type="subunit">
    <text evidence="5">Heterodimer of a catalytic subunit and an accessory subunit.</text>
</comment>
<comment type="caution">
    <text evidence="8">The sequence shown here is derived from an EMBL/GenBank/DDBJ whole genome shotgun (WGS) entry which is preliminary data.</text>
</comment>
<comment type="function">
    <text evidence="5">Non-catalytic subunit of the queuine tRNA-ribosyltransferase (TGT) that catalyzes the base-exchange of a guanine (G) residue with queuine (Q) at position 34 (anticodon wobble position) in tRNAs with GU(N) anticodons (tRNA-Asp, -Asn, -His and -Tyr), resulting in the hypermodified nucleoside queuosine (7-(((4,5-cis-dihydroxy-2-cyclopenten-1-yl)amino)methyl)-7-deazaguanosine).</text>
</comment>
<dbReference type="EMBL" id="JBBWRZ010000009">
    <property type="protein sequence ID" value="KAK8229322.1"/>
    <property type="molecule type" value="Genomic_DNA"/>
</dbReference>
<comment type="similarity">
    <text evidence="5">Belongs to the queuine tRNA-ribosyltransferase family. QTRT2 subfamily.</text>
</comment>
<evidence type="ECO:0000256" key="2">
    <source>
        <dbReference type="ARBA" id="ARBA00022694"/>
    </source>
</evidence>
<comment type="subcellular location">
    <subcellularLocation>
        <location evidence="5">Cytoplasm</location>
    </subcellularLocation>
</comment>
<dbReference type="Pfam" id="PF01702">
    <property type="entry name" value="TGT"/>
    <property type="match status" value="1"/>
</dbReference>
<dbReference type="PANTHER" id="PTHR46064">
    <property type="entry name" value="QUEUINE TRNA-RIBOSYLTRANSFERASE ACCESSORY SUBUNIT 2"/>
    <property type="match status" value="1"/>
</dbReference>
<keyword evidence="2 5" id="KW-0819">tRNA processing</keyword>
<dbReference type="Gene3D" id="3.20.20.105">
    <property type="entry name" value="Queuine tRNA-ribosyltransferase-like"/>
    <property type="match status" value="1"/>
</dbReference>
<evidence type="ECO:0000313" key="8">
    <source>
        <dbReference type="EMBL" id="KAK8229322.1"/>
    </source>
</evidence>
<evidence type="ECO:0000259" key="7">
    <source>
        <dbReference type="Pfam" id="PF01702"/>
    </source>
</evidence>
<evidence type="ECO:0000256" key="3">
    <source>
        <dbReference type="ARBA" id="ARBA00022723"/>
    </source>
</evidence>
<comment type="cofactor">
    <cofactor evidence="5">
        <name>Zn(2+)</name>
        <dbReference type="ChEBI" id="CHEBI:29105"/>
    </cofactor>
    <text evidence="5">Binds 1 zinc ion per subunit.</text>
</comment>
<feature type="binding site" evidence="5">
    <location>
        <position position="354"/>
    </location>
    <ligand>
        <name>Zn(2+)</name>
        <dbReference type="ChEBI" id="CHEBI:29105"/>
    </ligand>
</feature>
<evidence type="ECO:0000313" key="9">
    <source>
        <dbReference type="Proteomes" id="UP001492380"/>
    </source>
</evidence>
<dbReference type="SUPFAM" id="SSF51713">
    <property type="entry name" value="tRNA-guanine transglycosylase"/>
    <property type="match status" value="1"/>
</dbReference>
<name>A0ABR1YI38_9PEZI</name>
<sequence>MLMATFDVEKEAEPLNPRLGSLSIPGRPAVPTPHYIANTSRGVVPHLSQDNLERHTDINGLYVGLEDFIEKAPQETPPVFSTPCGPRESPLRRFIAVQDDQLLVLGPRRVPALDSPGSNTNTGIQIHTSVGHRSLPSEYYASATTKLRPDVVVGLGDVMHGHANPSLKRVDKMGDRTTEWTKDLIAATSYASRSNGNDSNGTNGNATSSTSNSKTPAIFAPILPIEAEQQSYYLNDLKSSSIAPKLSGLALYSTASVDVIPSSLSHLPLLSLSDPPTPAKLLREISLGVDLFVLPFVDKATDAGLILTFAFPAPQSQLSTPGATQNESKSKTPLGIDAWDASHATSLSPPCATCPCYTCTHHHRAYIQHLLAAKEMLGWVLLQLHNHSVLSRFFAGVRATLSTGADAFEREVDRFERVYEEALPQTTGAGPRVRGYMFRSRGAGEARRNERGFARVLGADGDGYGNAAGDGASSNGVDGEAETGEVMAAAVQGLQVDDADAVTPGEVSADAGELVQRGFAGDER</sequence>
<dbReference type="PANTHER" id="PTHR46064:SF1">
    <property type="entry name" value="QUEUINE TRNA-RIBOSYLTRANSFERASE ACCESSORY SUBUNIT 2"/>
    <property type="match status" value="1"/>
</dbReference>
<keyword evidence="3 5" id="KW-0479">Metal-binding</keyword>
<feature type="binding site" evidence="5">
    <location>
        <position position="359"/>
    </location>
    <ligand>
        <name>Zn(2+)</name>
        <dbReference type="ChEBI" id="CHEBI:29105"/>
    </ligand>
</feature>
<protein>
    <recommendedName>
        <fullName evidence="5">Queuine tRNA-ribosyltransferase accessory subunit 2</fullName>
    </recommendedName>
    <alternativeName>
        <fullName evidence="5">Queuine tRNA-ribosyltransferase domain-containing protein 1</fullName>
    </alternativeName>
</protein>